<evidence type="ECO:0000256" key="4">
    <source>
        <dbReference type="SAM" id="MobiDB-lite"/>
    </source>
</evidence>
<proteinExistence type="predicted"/>
<gene>
    <name evidence="5" type="ORF">Rsub_11237</name>
</gene>
<evidence type="ECO:0000313" key="6">
    <source>
        <dbReference type="Proteomes" id="UP000247498"/>
    </source>
</evidence>
<dbReference type="GO" id="GO:0010468">
    <property type="term" value="P:regulation of gene expression"/>
    <property type="evidence" value="ECO:0007669"/>
    <property type="project" value="TreeGrafter"/>
</dbReference>
<comment type="caution">
    <text evidence="5">The sequence shown here is derived from an EMBL/GenBank/DDBJ whole genome shotgun (WGS) entry which is preliminary data.</text>
</comment>
<keyword evidence="6" id="KW-1185">Reference proteome</keyword>
<dbReference type="Pfam" id="PF12796">
    <property type="entry name" value="Ank_2"/>
    <property type="match status" value="1"/>
</dbReference>
<accession>A0A2V0PK24</accession>
<evidence type="ECO:0000256" key="3">
    <source>
        <dbReference type="PROSITE-ProRule" id="PRU00023"/>
    </source>
</evidence>
<dbReference type="PANTHER" id="PTHR24124:SF14">
    <property type="entry name" value="CHROMOSOME UNDETERMINED SCAFFOLD_25, WHOLE GENOME SHOTGUN SEQUENCE"/>
    <property type="match status" value="1"/>
</dbReference>
<evidence type="ECO:0000256" key="2">
    <source>
        <dbReference type="ARBA" id="ARBA00023043"/>
    </source>
</evidence>
<evidence type="ECO:0000313" key="5">
    <source>
        <dbReference type="EMBL" id="GBF98343.1"/>
    </source>
</evidence>
<dbReference type="AlphaFoldDB" id="A0A2V0PK24"/>
<dbReference type="Proteomes" id="UP000247498">
    <property type="component" value="Unassembled WGS sequence"/>
</dbReference>
<dbReference type="InParanoid" id="A0A2V0PK24"/>
<keyword evidence="2 3" id="KW-0040">ANK repeat</keyword>
<keyword evidence="1" id="KW-0677">Repeat</keyword>
<organism evidence="5 6">
    <name type="scientific">Raphidocelis subcapitata</name>
    <dbReference type="NCBI Taxonomy" id="307507"/>
    <lineage>
        <taxon>Eukaryota</taxon>
        <taxon>Viridiplantae</taxon>
        <taxon>Chlorophyta</taxon>
        <taxon>core chlorophytes</taxon>
        <taxon>Chlorophyceae</taxon>
        <taxon>CS clade</taxon>
        <taxon>Sphaeropleales</taxon>
        <taxon>Selenastraceae</taxon>
        <taxon>Raphidocelis</taxon>
    </lineage>
</organism>
<name>A0A2V0PK24_9CHLO</name>
<dbReference type="EMBL" id="BDRX01000122">
    <property type="protein sequence ID" value="GBF98343.1"/>
    <property type="molecule type" value="Genomic_DNA"/>
</dbReference>
<protein>
    <submittedName>
        <fullName evidence="5">Uncharacterized protein</fullName>
    </submittedName>
</protein>
<dbReference type="STRING" id="307507.A0A2V0PK24"/>
<sequence length="203" mass="20783">MQVSRTAARSGSALSTSARRAAAPAPARHAPLRRARLAGLGRPAAAGADPAASSDPPARQAIAGLVRGIYKAAAGFSQVDPTLPPLWQAVMRLDNAAVAAAIRTGADVNARNAAGDTALLYIARQGHYKYPPAEIPLTLISAGADLEAKDSQGRTALEVALLSGWQNIAELLIKSQAQTGGVAAIKGSVTCPDCKRIIASYAL</sequence>
<dbReference type="PROSITE" id="PS50088">
    <property type="entry name" value="ANK_REPEAT"/>
    <property type="match status" value="1"/>
</dbReference>
<reference evidence="5 6" key="1">
    <citation type="journal article" date="2018" name="Sci. Rep.">
        <title>Raphidocelis subcapitata (=Pseudokirchneriella subcapitata) provides an insight into genome evolution and environmental adaptations in the Sphaeropleales.</title>
        <authorList>
            <person name="Suzuki S."/>
            <person name="Yamaguchi H."/>
            <person name="Nakajima N."/>
            <person name="Kawachi M."/>
        </authorList>
    </citation>
    <scope>NUCLEOTIDE SEQUENCE [LARGE SCALE GENOMIC DNA]</scope>
    <source>
        <strain evidence="5 6">NIES-35</strain>
    </source>
</reference>
<feature type="region of interest" description="Disordered" evidence="4">
    <location>
        <begin position="1"/>
        <end position="34"/>
    </location>
</feature>
<dbReference type="PANTHER" id="PTHR24124">
    <property type="entry name" value="ANKYRIN REPEAT FAMILY A"/>
    <property type="match status" value="1"/>
</dbReference>
<dbReference type="GO" id="GO:0005634">
    <property type="term" value="C:nucleus"/>
    <property type="evidence" value="ECO:0007669"/>
    <property type="project" value="TreeGrafter"/>
</dbReference>
<evidence type="ECO:0000256" key="1">
    <source>
        <dbReference type="ARBA" id="ARBA00022737"/>
    </source>
</evidence>
<dbReference type="InterPro" id="IPR002110">
    <property type="entry name" value="Ankyrin_rpt"/>
</dbReference>
<dbReference type="SUPFAM" id="SSF48403">
    <property type="entry name" value="Ankyrin repeat"/>
    <property type="match status" value="1"/>
</dbReference>
<dbReference type="OrthoDB" id="71307at2759"/>
<dbReference type="Gene3D" id="1.25.40.20">
    <property type="entry name" value="Ankyrin repeat-containing domain"/>
    <property type="match status" value="1"/>
</dbReference>
<dbReference type="InterPro" id="IPR036770">
    <property type="entry name" value="Ankyrin_rpt-contain_sf"/>
</dbReference>
<feature type="compositionally biased region" description="Low complexity" evidence="4">
    <location>
        <begin position="1"/>
        <end position="29"/>
    </location>
</feature>
<feature type="repeat" description="ANK" evidence="3">
    <location>
        <begin position="114"/>
        <end position="151"/>
    </location>
</feature>